<dbReference type="GeneID" id="39988573"/>
<feature type="coiled-coil region" evidence="1">
    <location>
        <begin position="313"/>
        <end position="364"/>
    </location>
</feature>
<dbReference type="Proteomes" id="UP000192257">
    <property type="component" value="Unassembled WGS sequence"/>
</dbReference>
<organism evidence="3 4">
    <name type="scientific">Trypanosoma theileri</name>
    <dbReference type="NCBI Taxonomy" id="67003"/>
    <lineage>
        <taxon>Eukaryota</taxon>
        <taxon>Discoba</taxon>
        <taxon>Euglenozoa</taxon>
        <taxon>Kinetoplastea</taxon>
        <taxon>Metakinetoplastina</taxon>
        <taxon>Trypanosomatida</taxon>
        <taxon>Trypanosomatidae</taxon>
        <taxon>Trypanosoma</taxon>
    </lineage>
</organism>
<keyword evidence="4" id="KW-1185">Reference proteome</keyword>
<keyword evidence="1" id="KW-0175">Coiled coil</keyword>
<feature type="region of interest" description="Disordered" evidence="2">
    <location>
        <begin position="364"/>
        <end position="417"/>
    </location>
</feature>
<feature type="region of interest" description="Disordered" evidence="2">
    <location>
        <begin position="502"/>
        <end position="536"/>
    </location>
</feature>
<protein>
    <submittedName>
        <fullName evidence="3">Uncharacterized protein</fullName>
    </submittedName>
</protein>
<dbReference type="OrthoDB" id="243411at2759"/>
<dbReference type="RefSeq" id="XP_028879917.1">
    <property type="nucleotide sequence ID" value="XM_029028793.1"/>
</dbReference>
<feature type="compositionally biased region" description="Basic and acidic residues" evidence="2">
    <location>
        <begin position="65"/>
        <end position="78"/>
    </location>
</feature>
<evidence type="ECO:0000256" key="2">
    <source>
        <dbReference type="SAM" id="MobiDB-lite"/>
    </source>
</evidence>
<feature type="coiled-coil region" evidence="1">
    <location>
        <begin position="241"/>
        <end position="271"/>
    </location>
</feature>
<evidence type="ECO:0000313" key="4">
    <source>
        <dbReference type="Proteomes" id="UP000192257"/>
    </source>
</evidence>
<feature type="compositionally biased region" description="Basic and acidic residues" evidence="2">
    <location>
        <begin position="1"/>
        <end position="13"/>
    </location>
</feature>
<comment type="caution">
    <text evidence="3">The sequence shown here is derived from an EMBL/GenBank/DDBJ whole genome shotgun (WGS) entry which is preliminary data.</text>
</comment>
<feature type="region of interest" description="Disordered" evidence="2">
    <location>
        <begin position="191"/>
        <end position="216"/>
    </location>
</feature>
<gene>
    <name evidence="3" type="ORF">TM35_000321660</name>
</gene>
<sequence length="623" mass="68044">MKRIDDTGDRKGDVVVSSEGPEISASYRSPFGGRSYYPTTLFKRRSSSVPRVGGGFLKKSCSPRDAVEPCSRDGRSSSEGRSGVRSHREPISKDAPLLGRYRQGETERDRVCGVRNAGGIASDGRCISGSVTVVSPDQLGKGSRVVPVLRTGVGCVSGEGGVPMRDDFAEQTAPWKQATQLKRRVAVSCPPALGRSELPGEHKRRDVKKTKTSPDTTASPICPDRCCIHGRQAILDYVDMQRELRECYDALQERNAELEVLQTQFNLIQKERTVLESRFQIELQEVKEHCAESVARTSEAHVEWHQRVLSDQVASSQRDRESVEKLRTELRREREAHAHTQSELDAAQKMCLVLKQQLERLQDAPRSPVSLAGKGDLPAGGHGDQFSPDRHSLISMPRTPTPRRNPPPAPHPTESEECRLRNEILSLSPARGKPTSPVHRTCPERVGDEAFVGSAPANSTINISDPSIASSAVPDFDGSGPCLLLSETRRGCVMERAVVGEEEDCDGGTQRETEECTEGDGQPPSCDTRSNARTSQGERTALVTGISFSSSAHPLSGAMPGAALAVLPPAVHPFEHLAGQEALLCKELLRALLDKEKQLAELSLERPTLREKGNFAYSRNDTC</sequence>
<dbReference type="VEuPathDB" id="TriTrypDB:TM35_000321660"/>
<feature type="region of interest" description="Disordered" evidence="2">
    <location>
        <begin position="46"/>
        <end position="102"/>
    </location>
</feature>
<dbReference type="EMBL" id="NBCO01000032">
    <property type="protein sequence ID" value="ORC85851.1"/>
    <property type="molecule type" value="Genomic_DNA"/>
</dbReference>
<dbReference type="AlphaFoldDB" id="A0A1X0NMN3"/>
<evidence type="ECO:0000313" key="3">
    <source>
        <dbReference type="EMBL" id="ORC85851.1"/>
    </source>
</evidence>
<feature type="compositionally biased region" description="Polar residues" evidence="2">
    <location>
        <begin position="525"/>
        <end position="536"/>
    </location>
</feature>
<feature type="compositionally biased region" description="Pro residues" evidence="2">
    <location>
        <begin position="399"/>
        <end position="411"/>
    </location>
</feature>
<reference evidence="3 4" key="1">
    <citation type="submission" date="2017-03" db="EMBL/GenBank/DDBJ databases">
        <title>An alternative strategy for trypanosome survival in the mammalian bloodstream revealed through genome and transcriptome analysis of the ubiquitous bovine parasite Trypanosoma (Megatrypanum) theileri.</title>
        <authorList>
            <person name="Kelly S."/>
            <person name="Ivens A."/>
            <person name="Mott A."/>
            <person name="O'Neill E."/>
            <person name="Emms D."/>
            <person name="Macleod O."/>
            <person name="Voorheis P."/>
            <person name="Matthews J."/>
            <person name="Matthews K."/>
            <person name="Carrington M."/>
        </authorList>
    </citation>
    <scope>NUCLEOTIDE SEQUENCE [LARGE SCALE GENOMIC DNA]</scope>
    <source>
        <strain evidence="3">Edinburgh</strain>
    </source>
</reference>
<name>A0A1X0NMN3_9TRYP</name>
<proteinExistence type="predicted"/>
<evidence type="ECO:0000256" key="1">
    <source>
        <dbReference type="SAM" id="Coils"/>
    </source>
</evidence>
<feature type="region of interest" description="Disordered" evidence="2">
    <location>
        <begin position="1"/>
        <end position="34"/>
    </location>
</feature>
<feature type="coiled-coil region" evidence="1">
    <location>
        <begin position="585"/>
        <end position="612"/>
    </location>
</feature>
<accession>A0A1X0NMN3</accession>